<evidence type="ECO:0000313" key="9">
    <source>
        <dbReference type="Proteomes" id="UP000290172"/>
    </source>
</evidence>
<dbReference type="EMBL" id="PDKJ01000002">
    <property type="protein sequence ID" value="RXJ69639.1"/>
    <property type="molecule type" value="Genomic_DNA"/>
</dbReference>
<dbReference type="RefSeq" id="WP_128978828.1">
    <property type="nucleotide sequence ID" value="NZ_PDKJ01000002.1"/>
</dbReference>
<evidence type="ECO:0000259" key="7">
    <source>
        <dbReference type="PROSITE" id="PS51900"/>
    </source>
</evidence>
<dbReference type="Gene3D" id="3.30.160.390">
    <property type="entry name" value="Integrase, DNA-binding domain"/>
    <property type="match status" value="1"/>
</dbReference>
<protein>
    <submittedName>
        <fullName evidence="8">Integrase</fullName>
    </submittedName>
</protein>
<dbReference type="PANTHER" id="PTHR30629:SF2">
    <property type="entry name" value="PROPHAGE INTEGRASE INTS-RELATED"/>
    <property type="match status" value="1"/>
</dbReference>
<dbReference type="GO" id="GO:0006310">
    <property type="term" value="P:DNA recombination"/>
    <property type="evidence" value="ECO:0007669"/>
    <property type="project" value="UniProtKB-KW"/>
</dbReference>
<evidence type="ECO:0000259" key="6">
    <source>
        <dbReference type="PROSITE" id="PS51898"/>
    </source>
</evidence>
<dbReference type="InterPro" id="IPR025166">
    <property type="entry name" value="Integrase_DNA_bind_dom"/>
</dbReference>
<dbReference type="InterPro" id="IPR002104">
    <property type="entry name" value="Integrase_catalytic"/>
</dbReference>
<gene>
    <name evidence="8" type="ORF">CRV08_02740</name>
</gene>
<feature type="domain" description="Tyr recombinase" evidence="6">
    <location>
        <begin position="212"/>
        <end position="399"/>
    </location>
</feature>
<dbReference type="Pfam" id="PF22022">
    <property type="entry name" value="Phage_int_M"/>
    <property type="match status" value="1"/>
</dbReference>
<dbReference type="InterPro" id="IPR010998">
    <property type="entry name" value="Integrase_recombinase_N"/>
</dbReference>
<dbReference type="Pfam" id="PF00589">
    <property type="entry name" value="Phage_integrase"/>
    <property type="match status" value="1"/>
</dbReference>
<feature type="domain" description="Core-binding (CB)" evidence="7">
    <location>
        <begin position="106"/>
        <end position="187"/>
    </location>
</feature>
<keyword evidence="4" id="KW-0233">DNA recombination</keyword>
<keyword evidence="3 5" id="KW-0238">DNA-binding</keyword>
<sequence>MARLTKPLSVKEINNAKPKEKKYKLSDGGGLNLLILPNGTKRWVLKYRYLNKEKEHAIGVFPMISLAKAREKREELKTLIADEIDINQLKKQKKINLINKEIKKSNTFYIVSQKWLNNYQDQVSENYHTKLEKALENYVYPFIKNQPIEDITRLDIIEILQDLKNRQINETASRVYMLLNKIFKYAVVLEYIPHNIIVDIDQNTIIGRLEKKHYPTFTKEEDIKGLLLAIDGYSGDYTTKMALKILPYVFVRSYNIRHMQWSEIDFDKKEWIIPANKMKTKTEFILPLPNQVIELLKEVYQFSHSSKYVFPSFRDFNRPMSDNTLVSALRRMGYSKDEFVPHSFRSMFSTIAYENANHEAGHKFTGEVIEALLAHKEKNKIKDAYNRASYKESMRSLIEWYSDHLDFIKMS</sequence>
<dbReference type="Gene3D" id="1.10.443.10">
    <property type="entry name" value="Intergrase catalytic core"/>
    <property type="match status" value="1"/>
</dbReference>
<reference evidence="8 9" key="1">
    <citation type="submission" date="2017-10" db="EMBL/GenBank/DDBJ databases">
        <title>Genomics of the genus Arcobacter.</title>
        <authorList>
            <person name="Perez-Cataluna A."/>
            <person name="Figueras M.J."/>
        </authorList>
    </citation>
    <scope>NUCLEOTIDE SEQUENCE [LARGE SCALE GENOMIC DNA]</scope>
    <source>
        <strain evidence="8 9">CECT 8993</strain>
    </source>
</reference>
<dbReference type="PROSITE" id="PS51900">
    <property type="entry name" value="CB"/>
    <property type="match status" value="1"/>
</dbReference>
<proteinExistence type="inferred from homology"/>
<accession>A0A4Q0YKC3</accession>
<evidence type="ECO:0000256" key="3">
    <source>
        <dbReference type="ARBA" id="ARBA00023125"/>
    </source>
</evidence>
<dbReference type="InterPro" id="IPR013762">
    <property type="entry name" value="Integrase-like_cat_sf"/>
</dbReference>
<dbReference type="InterPro" id="IPR038488">
    <property type="entry name" value="Integrase_DNA-bd_sf"/>
</dbReference>
<dbReference type="InterPro" id="IPR011010">
    <property type="entry name" value="DNA_brk_join_enz"/>
</dbReference>
<dbReference type="InterPro" id="IPR050808">
    <property type="entry name" value="Phage_Integrase"/>
</dbReference>
<keyword evidence="2" id="KW-0229">DNA integration</keyword>
<dbReference type="AlphaFoldDB" id="A0A4Q0YKC3"/>
<dbReference type="PANTHER" id="PTHR30629">
    <property type="entry name" value="PROPHAGE INTEGRASE"/>
    <property type="match status" value="1"/>
</dbReference>
<dbReference type="InterPro" id="IPR053876">
    <property type="entry name" value="Phage_int_M"/>
</dbReference>
<dbReference type="Pfam" id="PF13356">
    <property type="entry name" value="Arm-DNA-bind_3"/>
    <property type="match status" value="1"/>
</dbReference>
<dbReference type="InterPro" id="IPR044068">
    <property type="entry name" value="CB"/>
</dbReference>
<dbReference type="GO" id="GO:0015074">
    <property type="term" value="P:DNA integration"/>
    <property type="evidence" value="ECO:0007669"/>
    <property type="project" value="UniProtKB-KW"/>
</dbReference>
<name>A0A4Q0YKC3_9BACT</name>
<dbReference type="PROSITE" id="PS51898">
    <property type="entry name" value="TYR_RECOMBINASE"/>
    <property type="match status" value="1"/>
</dbReference>
<comment type="similarity">
    <text evidence="1">Belongs to the 'phage' integrase family.</text>
</comment>
<dbReference type="GO" id="GO:0003677">
    <property type="term" value="F:DNA binding"/>
    <property type="evidence" value="ECO:0007669"/>
    <property type="project" value="UniProtKB-UniRule"/>
</dbReference>
<evidence type="ECO:0000256" key="5">
    <source>
        <dbReference type="PROSITE-ProRule" id="PRU01248"/>
    </source>
</evidence>
<organism evidence="8 9">
    <name type="scientific">Halarcobacter ebronensis</name>
    <dbReference type="NCBI Taxonomy" id="1462615"/>
    <lineage>
        <taxon>Bacteria</taxon>
        <taxon>Pseudomonadati</taxon>
        <taxon>Campylobacterota</taxon>
        <taxon>Epsilonproteobacteria</taxon>
        <taxon>Campylobacterales</taxon>
        <taxon>Arcobacteraceae</taxon>
        <taxon>Halarcobacter</taxon>
    </lineage>
</organism>
<evidence type="ECO:0000256" key="2">
    <source>
        <dbReference type="ARBA" id="ARBA00022908"/>
    </source>
</evidence>
<evidence type="ECO:0000256" key="1">
    <source>
        <dbReference type="ARBA" id="ARBA00008857"/>
    </source>
</evidence>
<dbReference type="Gene3D" id="1.10.150.130">
    <property type="match status" value="1"/>
</dbReference>
<evidence type="ECO:0000313" key="8">
    <source>
        <dbReference type="EMBL" id="RXJ69639.1"/>
    </source>
</evidence>
<dbReference type="Proteomes" id="UP000290172">
    <property type="component" value="Unassembled WGS sequence"/>
</dbReference>
<dbReference type="SUPFAM" id="SSF56349">
    <property type="entry name" value="DNA breaking-rejoining enzymes"/>
    <property type="match status" value="1"/>
</dbReference>
<evidence type="ECO:0000256" key="4">
    <source>
        <dbReference type="ARBA" id="ARBA00023172"/>
    </source>
</evidence>
<dbReference type="CDD" id="cd00801">
    <property type="entry name" value="INT_P4_C"/>
    <property type="match status" value="1"/>
</dbReference>
<comment type="caution">
    <text evidence="8">The sequence shown here is derived from an EMBL/GenBank/DDBJ whole genome shotgun (WGS) entry which is preliminary data.</text>
</comment>